<gene>
    <name evidence="2" type="ORF">UXM345_LOCUS33041</name>
</gene>
<dbReference type="EMBL" id="CAJOBF010010621">
    <property type="protein sequence ID" value="CAF4294068.1"/>
    <property type="molecule type" value="Genomic_DNA"/>
</dbReference>
<proteinExistence type="predicted"/>
<accession>A0A820HF67</accession>
<dbReference type="Proteomes" id="UP000663842">
    <property type="component" value="Unassembled WGS sequence"/>
</dbReference>
<feature type="region of interest" description="Disordered" evidence="1">
    <location>
        <begin position="217"/>
        <end position="251"/>
    </location>
</feature>
<organism evidence="2 3">
    <name type="scientific">Rotaria magnacalcarata</name>
    <dbReference type="NCBI Taxonomy" id="392030"/>
    <lineage>
        <taxon>Eukaryota</taxon>
        <taxon>Metazoa</taxon>
        <taxon>Spiralia</taxon>
        <taxon>Gnathifera</taxon>
        <taxon>Rotifera</taxon>
        <taxon>Eurotatoria</taxon>
        <taxon>Bdelloidea</taxon>
        <taxon>Philodinida</taxon>
        <taxon>Philodinidae</taxon>
        <taxon>Rotaria</taxon>
    </lineage>
</organism>
<feature type="compositionally biased region" description="Basic and acidic residues" evidence="1">
    <location>
        <begin position="332"/>
        <end position="347"/>
    </location>
</feature>
<comment type="caution">
    <text evidence="2">The sequence shown here is derived from an EMBL/GenBank/DDBJ whole genome shotgun (WGS) entry which is preliminary data.</text>
</comment>
<sequence length="353" mass="39645">TACLLPVIGQMADGTSGSVTIVDLLNIRDEFASILEQKVIASNVEATLIVHRGLYIRDPENPDGKLEKIKRNVGNVTKQTEVSFEFGIRNKQELKEKYNIDIDQLKELPFQVQVIYTAADGSKALRVLTQVKEATERREIAEVHAYRGVIAENHIRSTATYMMQGDDDEDEEGAERISSKWSKPIMQKQRMAYMENLKHRKRAERVDDADGFNERRWKKTSDQLNSHVVASKANRTPLPKASPQSGESPSLLGRISRLITGGAAGTSSTIGAAATEETKGASKRNYGFATKKLALYSDKNSEDLYKFKNLSSTYMCSESTRREEEDDEEDAERNTRSSRVDKKKDDKEESESP</sequence>
<dbReference type="AlphaFoldDB" id="A0A820HF67"/>
<feature type="region of interest" description="Disordered" evidence="1">
    <location>
        <begin position="315"/>
        <end position="353"/>
    </location>
</feature>
<evidence type="ECO:0000313" key="2">
    <source>
        <dbReference type="EMBL" id="CAF4294068.1"/>
    </source>
</evidence>
<name>A0A820HF67_9BILA</name>
<feature type="non-terminal residue" evidence="2">
    <location>
        <position position="1"/>
    </location>
</feature>
<evidence type="ECO:0000256" key="1">
    <source>
        <dbReference type="SAM" id="MobiDB-lite"/>
    </source>
</evidence>
<reference evidence="2" key="1">
    <citation type="submission" date="2021-02" db="EMBL/GenBank/DDBJ databases">
        <authorList>
            <person name="Nowell W R."/>
        </authorList>
    </citation>
    <scope>NUCLEOTIDE SEQUENCE</scope>
</reference>
<evidence type="ECO:0000313" key="3">
    <source>
        <dbReference type="Proteomes" id="UP000663842"/>
    </source>
</evidence>
<protein>
    <submittedName>
        <fullName evidence="2">Uncharacterized protein</fullName>
    </submittedName>
</protein>